<keyword evidence="4" id="KW-1185">Reference proteome</keyword>
<name>A0A433X1W6_9BACL</name>
<feature type="domain" description="HTH merR-type" evidence="2">
    <location>
        <begin position="3"/>
        <end position="73"/>
    </location>
</feature>
<evidence type="ECO:0000313" key="4">
    <source>
        <dbReference type="Proteomes" id="UP000272464"/>
    </source>
</evidence>
<dbReference type="AlphaFoldDB" id="A0A433X1W6"/>
<evidence type="ECO:0000259" key="2">
    <source>
        <dbReference type="PROSITE" id="PS50937"/>
    </source>
</evidence>
<keyword evidence="1" id="KW-0238">DNA-binding</keyword>
<dbReference type="GO" id="GO:0003700">
    <property type="term" value="F:DNA-binding transcription factor activity"/>
    <property type="evidence" value="ECO:0007669"/>
    <property type="project" value="InterPro"/>
</dbReference>
<dbReference type="OrthoDB" id="9791488at2"/>
<dbReference type="PROSITE" id="PS50937">
    <property type="entry name" value="HTH_MERR_2"/>
    <property type="match status" value="1"/>
</dbReference>
<dbReference type="Proteomes" id="UP000272464">
    <property type="component" value="Unassembled WGS sequence"/>
</dbReference>
<dbReference type="SMART" id="SM00422">
    <property type="entry name" value="HTH_MERR"/>
    <property type="match status" value="1"/>
</dbReference>
<evidence type="ECO:0000313" key="3">
    <source>
        <dbReference type="EMBL" id="RUT28103.1"/>
    </source>
</evidence>
<sequence length="157" mass="17902">MDVLKIEEVASETGLTKRTIRYYEELGLLPSPKRSDGGIRLYTQEDIVLLNKIVSAKEVLGFSLQELHKYVTIAELLRDKNQKYQGEKAGLTDKQRKEKLVEIDAVLSEQLELLARKLDNIVKFQSELTDLRGKVQIKLREIGKGSHSDSLSQPYET</sequence>
<dbReference type="PANTHER" id="PTHR30204:SF58">
    <property type="entry name" value="HTH-TYPE TRANSCRIPTIONAL REGULATOR YFMP"/>
    <property type="match status" value="1"/>
</dbReference>
<dbReference type="InterPro" id="IPR000551">
    <property type="entry name" value="MerR-type_HTH_dom"/>
</dbReference>
<dbReference type="Pfam" id="PF13411">
    <property type="entry name" value="MerR_1"/>
    <property type="match status" value="1"/>
</dbReference>
<reference evidence="3 4" key="1">
    <citation type="submission" date="2018-12" db="EMBL/GenBank/DDBJ databases">
        <authorList>
            <person name="Sun L."/>
            <person name="Chen Z."/>
        </authorList>
    </citation>
    <scope>NUCLEOTIDE SEQUENCE [LARGE SCALE GENOMIC DNA]</scope>
    <source>
        <strain evidence="3 4">3-5-3</strain>
    </source>
</reference>
<gene>
    <name evidence="3" type="ORF">EJP77_17980</name>
</gene>
<dbReference type="PANTHER" id="PTHR30204">
    <property type="entry name" value="REDOX-CYCLING DRUG-SENSING TRANSCRIPTIONAL ACTIVATOR SOXR"/>
    <property type="match status" value="1"/>
</dbReference>
<dbReference type="InterPro" id="IPR009061">
    <property type="entry name" value="DNA-bd_dom_put_sf"/>
</dbReference>
<comment type="caution">
    <text evidence="3">The sequence shown here is derived from an EMBL/GenBank/DDBJ whole genome shotgun (WGS) entry which is preliminary data.</text>
</comment>
<accession>A0A433X1W6</accession>
<proteinExistence type="predicted"/>
<protein>
    <submittedName>
        <fullName evidence="3">MerR family transcriptional regulator</fullName>
    </submittedName>
</protein>
<dbReference type="SUPFAM" id="SSF46955">
    <property type="entry name" value="Putative DNA-binding domain"/>
    <property type="match status" value="1"/>
</dbReference>
<dbReference type="Gene3D" id="1.10.1660.10">
    <property type="match status" value="1"/>
</dbReference>
<dbReference type="GO" id="GO:0003677">
    <property type="term" value="F:DNA binding"/>
    <property type="evidence" value="ECO:0007669"/>
    <property type="project" value="UniProtKB-KW"/>
</dbReference>
<organism evidence="3 4">
    <name type="scientific">Paenibacillus zeisoli</name>
    <dbReference type="NCBI Taxonomy" id="2496267"/>
    <lineage>
        <taxon>Bacteria</taxon>
        <taxon>Bacillati</taxon>
        <taxon>Bacillota</taxon>
        <taxon>Bacilli</taxon>
        <taxon>Bacillales</taxon>
        <taxon>Paenibacillaceae</taxon>
        <taxon>Paenibacillus</taxon>
    </lineage>
</organism>
<dbReference type="InterPro" id="IPR047057">
    <property type="entry name" value="MerR_fam"/>
</dbReference>
<evidence type="ECO:0000256" key="1">
    <source>
        <dbReference type="ARBA" id="ARBA00023125"/>
    </source>
</evidence>
<dbReference type="EMBL" id="RZNX01000011">
    <property type="protein sequence ID" value="RUT28103.1"/>
    <property type="molecule type" value="Genomic_DNA"/>
</dbReference>